<dbReference type="InterPro" id="IPR016195">
    <property type="entry name" value="Pol/histidinol_Pase-like"/>
</dbReference>
<accession>A0A3B1C1H5</accession>
<evidence type="ECO:0000313" key="2">
    <source>
        <dbReference type="EMBL" id="VAX17638.1"/>
    </source>
</evidence>
<dbReference type="InterPro" id="IPR003141">
    <property type="entry name" value="Pol/His_phosphatase_N"/>
</dbReference>
<protein>
    <submittedName>
        <fullName evidence="2">Uncharacterized protein MJ1295</fullName>
    </submittedName>
</protein>
<dbReference type="EMBL" id="UOGB01000090">
    <property type="protein sequence ID" value="VAX17638.1"/>
    <property type="molecule type" value="Genomic_DNA"/>
</dbReference>
<dbReference type="PANTHER" id="PTHR36928">
    <property type="entry name" value="PHOSPHATASE YCDX-RELATED"/>
    <property type="match status" value="1"/>
</dbReference>
<dbReference type="SMART" id="SM00481">
    <property type="entry name" value="POLIIIAc"/>
    <property type="match status" value="1"/>
</dbReference>
<feature type="domain" description="Polymerase/histidinol phosphatase N-terminal" evidence="1">
    <location>
        <begin position="2"/>
        <end position="74"/>
    </location>
</feature>
<dbReference type="GO" id="GO:0008270">
    <property type="term" value="F:zinc ion binding"/>
    <property type="evidence" value="ECO:0007669"/>
    <property type="project" value="TreeGrafter"/>
</dbReference>
<dbReference type="GO" id="GO:0042578">
    <property type="term" value="F:phosphoric ester hydrolase activity"/>
    <property type="evidence" value="ECO:0007669"/>
    <property type="project" value="TreeGrafter"/>
</dbReference>
<dbReference type="Pfam" id="PF02811">
    <property type="entry name" value="PHP"/>
    <property type="match status" value="1"/>
</dbReference>
<gene>
    <name evidence="2" type="ORF">MNBD_NITROSPINAE03-1738</name>
</gene>
<organism evidence="2">
    <name type="scientific">hydrothermal vent metagenome</name>
    <dbReference type="NCBI Taxonomy" id="652676"/>
    <lineage>
        <taxon>unclassified sequences</taxon>
        <taxon>metagenomes</taxon>
        <taxon>ecological metagenomes</taxon>
    </lineage>
</organism>
<evidence type="ECO:0000259" key="1">
    <source>
        <dbReference type="SMART" id="SM00481"/>
    </source>
</evidence>
<dbReference type="Gene3D" id="3.20.20.140">
    <property type="entry name" value="Metal-dependent hydrolases"/>
    <property type="match status" value="1"/>
</dbReference>
<dbReference type="CDD" id="cd07432">
    <property type="entry name" value="PHP_HisPPase"/>
    <property type="match status" value="1"/>
</dbReference>
<reference evidence="2" key="1">
    <citation type="submission" date="2018-06" db="EMBL/GenBank/DDBJ databases">
        <authorList>
            <person name="Zhirakovskaya E."/>
        </authorList>
    </citation>
    <scope>NUCLEOTIDE SEQUENCE</scope>
</reference>
<dbReference type="SUPFAM" id="SSF89550">
    <property type="entry name" value="PHP domain-like"/>
    <property type="match status" value="1"/>
</dbReference>
<dbReference type="NCBIfam" id="NF004981">
    <property type="entry name" value="PRK06361.1"/>
    <property type="match status" value="1"/>
</dbReference>
<dbReference type="AlphaFoldDB" id="A0A3B1C1H5"/>
<dbReference type="InterPro" id="IPR004013">
    <property type="entry name" value="PHP_dom"/>
</dbReference>
<dbReference type="InterPro" id="IPR050243">
    <property type="entry name" value="PHP_phosphatase"/>
</dbReference>
<proteinExistence type="predicted"/>
<dbReference type="PANTHER" id="PTHR36928:SF1">
    <property type="entry name" value="PHOSPHATASE YCDX-RELATED"/>
    <property type="match status" value="1"/>
</dbReference>
<sequence length="214" mass="23061">MIDLHTHTLLSDGELIASELVRRAETIGYRAIAITDHVDFSNYDFVSEKIAQFCEDWDDSGITVIPGVEITHAKPAKIDTLAEKCRKHGAKIVVVHGETIVEPVMNGTNKAAIEAGVDILAHPGLISDADAKLAAAMNVALEISGRGGHSFTNGHVLAQSRRHGARMVFCTDTHAPRDLMDEKTAINVAKGAGMTDSEVENMFKYASTLVEQLG</sequence>
<dbReference type="GO" id="GO:0005829">
    <property type="term" value="C:cytosol"/>
    <property type="evidence" value="ECO:0007669"/>
    <property type="project" value="TreeGrafter"/>
</dbReference>
<name>A0A3B1C1H5_9ZZZZ</name>